<dbReference type="GO" id="GO:0005829">
    <property type="term" value="C:cytosol"/>
    <property type="evidence" value="ECO:0007669"/>
    <property type="project" value="TreeGrafter"/>
</dbReference>
<keyword evidence="4 5" id="KW-0378">Hydrolase</keyword>
<dbReference type="PANTHER" id="PTHR33317">
    <property type="entry name" value="POLYNUCLEOTIDYL TRANSFERASE, RIBONUCLEASE H-LIKE SUPERFAMILY PROTEIN"/>
    <property type="match status" value="1"/>
</dbReference>
<name>A0A1G6BAR7_9BACT</name>
<evidence type="ECO:0000256" key="2">
    <source>
        <dbReference type="ARBA" id="ARBA00022517"/>
    </source>
</evidence>
<dbReference type="InterPro" id="IPR005227">
    <property type="entry name" value="YqgF"/>
</dbReference>
<dbReference type="Proteomes" id="UP000198771">
    <property type="component" value="Unassembled WGS sequence"/>
</dbReference>
<dbReference type="InterPro" id="IPR006641">
    <property type="entry name" value="YqgF/RNaseH-like_dom"/>
</dbReference>
<dbReference type="EC" id="3.1.-.-" evidence="5"/>
<dbReference type="GO" id="GO:0000967">
    <property type="term" value="P:rRNA 5'-end processing"/>
    <property type="evidence" value="ECO:0007669"/>
    <property type="project" value="UniProtKB-UniRule"/>
</dbReference>
<dbReference type="PANTHER" id="PTHR33317:SF4">
    <property type="entry name" value="POLYNUCLEOTIDYL TRANSFERASE, RIBONUCLEASE H-LIKE SUPERFAMILY PROTEIN"/>
    <property type="match status" value="1"/>
</dbReference>
<accession>A0A1G6BAR7</accession>
<dbReference type="SMART" id="SM00732">
    <property type="entry name" value="YqgFc"/>
    <property type="match status" value="1"/>
</dbReference>
<comment type="function">
    <text evidence="5">Could be a nuclease involved in processing of the 5'-end of pre-16S rRNA.</text>
</comment>
<dbReference type="Gene3D" id="3.30.420.140">
    <property type="entry name" value="YqgF/RNase H-like domain"/>
    <property type="match status" value="1"/>
</dbReference>
<keyword evidence="2 5" id="KW-0690">Ribosome biogenesis</keyword>
<keyword evidence="8" id="KW-1185">Reference proteome</keyword>
<dbReference type="EMBL" id="FMXO01000004">
    <property type="protein sequence ID" value="SDB17727.1"/>
    <property type="molecule type" value="Genomic_DNA"/>
</dbReference>
<dbReference type="SUPFAM" id="SSF53098">
    <property type="entry name" value="Ribonuclease H-like"/>
    <property type="match status" value="1"/>
</dbReference>
<keyword evidence="3 5" id="KW-0540">Nuclease</keyword>
<evidence type="ECO:0000256" key="5">
    <source>
        <dbReference type="HAMAP-Rule" id="MF_00651"/>
    </source>
</evidence>
<reference evidence="7 8" key="1">
    <citation type="submission" date="2016-10" db="EMBL/GenBank/DDBJ databases">
        <authorList>
            <person name="de Groot N.N."/>
        </authorList>
    </citation>
    <scope>NUCLEOTIDE SEQUENCE [LARGE SCALE GENOMIC DNA]</scope>
    <source>
        <strain evidence="7 8">ASO4-2</strain>
    </source>
</reference>
<evidence type="ECO:0000256" key="1">
    <source>
        <dbReference type="ARBA" id="ARBA00022490"/>
    </source>
</evidence>
<sequence length="143" mass="16023">MRLLGIDYGTKRVGLALSDGLGLLAHPYATLEKTTRDRLFADLLAIIAKEDVGAVVLGLPQSLSGEDTDTTRQVRNFAQSLRRRTAIPVYFQNEAFSSREAESQLWQSGRRGRKLRPVLDRQSAVIILNDYLECTRESRTDVS</sequence>
<dbReference type="OrthoDB" id="9796140at2"/>
<evidence type="ECO:0000256" key="3">
    <source>
        <dbReference type="ARBA" id="ARBA00022722"/>
    </source>
</evidence>
<proteinExistence type="inferred from homology"/>
<evidence type="ECO:0000256" key="4">
    <source>
        <dbReference type="ARBA" id="ARBA00022801"/>
    </source>
</evidence>
<dbReference type="GO" id="GO:0016788">
    <property type="term" value="F:hydrolase activity, acting on ester bonds"/>
    <property type="evidence" value="ECO:0007669"/>
    <property type="project" value="UniProtKB-UniRule"/>
</dbReference>
<dbReference type="STRING" id="617002.SAMN05660653_00849"/>
<evidence type="ECO:0000259" key="6">
    <source>
        <dbReference type="SMART" id="SM00732"/>
    </source>
</evidence>
<comment type="similarity">
    <text evidence="5">Belongs to the YqgF HJR family.</text>
</comment>
<gene>
    <name evidence="7" type="ORF">SAMN05660653_00849</name>
</gene>
<dbReference type="NCBIfam" id="TIGR00250">
    <property type="entry name" value="RNAse_H_YqgF"/>
    <property type="match status" value="1"/>
</dbReference>
<protein>
    <recommendedName>
        <fullName evidence="5">Putative pre-16S rRNA nuclease</fullName>
        <ecNumber evidence="5">3.1.-.-</ecNumber>
    </recommendedName>
</protein>
<keyword evidence="1 5" id="KW-0963">Cytoplasm</keyword>
<dbReference type="GO" id="GO:0004518">
    <property type="term" value="F:nuclease activity"/>
    <property type="evidence" value="ECO:0007669"/>
    <property type="project" value="UniProtKB-KW"/>
</dbReference>
<dbReference type="RefSeq" id="WP_092117574.1">
    <property type="nucleotide sequence ID" value="NZ_FMXO01000004.1"/>
</dbReference>
<dbReference type="HAMAP" id="MF_00651">
    <property type="entry name" value="Nuclease_YqgF"/>
    <property type="match status" value="1"/>
</dbReference>
<comment type="subcellular location">
    <subcellularLocation>
        <location evidence="5">Cytoplasm</location>
    </subcellularLocation>
</comment>
<dbReference type="CDD" id="cd16964">
    <property type="entry name" value="YqgF"/>
    <property type="match status" value="1"/>
</dbReference>
<dbReference type="Pfam" id="PF03652">
    <property type="entry name" value="RuvX"/>
    <property type="match status" value="1"/>
</dbReference>
<dbReference type="AlphaFoldDB" id="A0A1G6BAR7"/>
<feature type="domain" description="YqgF/RNase H-like" evidence="6">
    <location>
        <begin position="1"/>
        <end position="101"/>
    </location>
</feature>
<dbReference type="InterPro" id="IPR037027">
    <property type="entry name" value="YqgF/RNaseH-like_dom_sf"/>
</dbReference>
<evidence type="ECO:0000313" key="7">
    <source>
        <dbReference type="EMBL" id="SDB17727.1"/>
    </source>
</evidence>
<dbReference type="InterPro" id="IPR012337">
    <property type="entry name" value="RNaseH-like_sf"/>
</dbReference>
<organism evidence="7 8">
    <name type="scientific">Desulfonatronum thiosulfatophilum</name>
    <dbReference type="NCBI Taxonomy" id="617002"/>
    <lineage>
        <taxon>Bacteria</taxon>
        <taxon>Pseudomonadati</taxon>
        <taxon>Thermodesulfobacteriota</taxon>
        <taxon>Desulfovibrionia</taxon>
        <taxon>Desulfovibrionales</taxon>
        <taxon>Desulfonatronaceae</taxon>
        <taxon>Desulfonatronum</taxon>
    </lineage>
</organism>
<evidence type="ECO:0000313" key="8">
    <source>
        <dbReference type="Proteomes" id="UP000198771"/>
    </source>
</evidence>